<dbReference type="AlphaFoldDB" id="A0AAW8FNI8"/>
<comment type="caution">
    <text evidence="2">The sequence shown here is derived from an EMBL/GenBank/DDBJ whole genome shotgun (WGS) entry which is preliminary data.</text>
</comment>
<evidence type="ECO:0008006" key="4">
    <source>
        <dbReference type="Google" id="ProtNLM"/>
    </source>
</evidence>
<gene>
    <name evidence="2" type="ORF">QFZ22_007088</name>
</gene>
<feature type="region of interest" description="Disordered" evidence="1">
    <location>
        <begin position="1"/>
        <end position="36"/>
    </location>
</feature>
<dbReference type="Proteomes" id="UP001234216">
    <property type="component" value="Unassembled WGS sequence"/>
</dbReference>
<accession>A0AAW8FNI8</accession>
<evidence type="ECO:0000313" key="2">
    <source>
        <dbReference type="EMBL" id="MDQ0911103.1"/>
    </source>
</evidence>
<sequence length="567" mass="62617">MYDMTDPVAVRQAAKAAEQERLKRARERRESKGSSGVSGFVQRKWRWLGVGGGEAVEAVLAMLTEAATATGMPEAERAVLTQALEGDPDRESLLPAVHAGLSLLPPESVLGHLRSLWATGVRWLNEAGLERCRVLCSTAPSLDLVSKRAHAVSGGPAFSLFATAATRGAIPVPNRFLDELLAWAPLSVMDDLIDHGGLMPEDAPWTRRDEREGLYLRARLVPTTVTREQAERLAWQAYLRRQSFLLGETLVREEPDDVWDLLYDVVIDGDVTAMDALDAALPRPQQIEFRDLKSGALSGQWPPSMTEDRGLWLLMATLWRPSNLVDAGRSPFYALVALKRAYDLVKSGDLEAAAQQARSLTRDSVSNRKVPADLVQEANVLAAYVAVAQSEQLDSPAGRDKLLDSAEEYAGKAAAQGGAVAERNLRLLRAWRGTKRNDRGRFSNPFLDIGLDHGADGWEERCREIFREREGDARAQSELNMAEERIRGALRGEAGWDVFYQLPLDRSRYVMPSQVPKHLVPPVEALPRRTAVTSGGELEAIRARAAVELLDDFRTTAPRLDRHSSAR</sequence>
<proteinExistence type="predicted"/>
<organism evidence="2 3">
    <name type="scientific">Streptomyces canus</name>
    <dbReference type="NCBI Taxonomy" id="58343"/>
    <lineage>
        <taxon>Bacteria</taxon>
        <taxon>Bacillati</taxon>
        <taxon>Actinomycetota</taxon>
        <taxon>Actinomycetes</taxon>
        <taxon>Kitasatosporales</taxon>
        <taxon>Streptomycetaceae</taxon>
        <taxon>Streptomyces</taxon>
        <taxon>Streptomyces aurantiacus group</taxon>
    </lineage>
</organism>
<evidence type="ECO:0000313" key="3">
    <source>
        <dbReference type="Proteomes" id="UP001234216"/>
    </source>
</evidence>
<protein>
    <recommendedName>
        <fullName evidence="4">DUF4132 domain-containing protein</fullName>
    </recommendedName>
</protein>
<name>A0AAW8FNI8_9ACTN</name>
<dbReference type="EMBL" id="JAUSZV010000005">
    <property type="protein sequence ID" value="MDQ0911103.1"/>
    <property type="molecule type" value="Genomic_DNA"/>
</dbReference>
<feature type="compositionally biased region" description="Basic and acidic residues" evidence="1">
    <location>
        <begin position="17"/>
        <end position="32"/>
    </location>
</feature>
<reference evidence="2" key="1">
    <citation type="submission" date="2023-07" db="EMBL/GenBank/DDBJ databases">
        <title>Comparative genomics of wheat-associated soil bacteria to identify genetic determinants of phenazine resistance.</title>
        <authorList>
            <person name="Mouncey N."/>
        </authorList>
    </citation>
    <scope>NUCLEOTIDE SEQUENCE</scope>
    <source>
        <strain evidence="2">V4I22</strain>
    </source>
</reference>
<evidence type="ECO:0000256" key="1">
    <source>
        <dbReference type="SAM" id="MobiDB-lite"/>
    </source>
</evidence>